<feature type="transmembrane region" description="Helical" evidence="2">
    <location>
        <begin position="130"/>
        <end position="152"/>
    </location>
</feature>
<dbReference type="VEuPathDB" id="FungiDB:GMDG_06809"/>
<evidence type="ECO:0000256" key="2">
    <source>
        <dbReference type="SAM" id="Phobius"/>
    </source>
</evidence>
<feature type="transmembrane region" description="Helical" evidence="2">
    <location>
        <begin position="172"/>
        <end position="192"/>
    </location>
</feature>
<proteinExistence type="predicted"/>
<dbReference type="PANTHER" id="PTHR28013:SF7">
    <property type="entry name" value="PALI-DOMAIN-CONTAINING PROTEIN"/>
    <property type="match status" value="1"/>
</dbReference>
<dbReference type="GeneID" id="36286280"/>
<dbReference type="GO" id="GO:0035838">
    <property type="term" value="C:growing cell tip"/>
    <property type="evidence" value="ECO:0007669"/>
    <property type="project" value="TreeGrafter"/>
</dbReference>
<feature type="transmembrane region" description="Helical" evidence="2">
    <location>
        <begin position="12"/>
        <end position="31"/>
    </location>
</feature>
<dbReference type="PROSITE" id="PS51257">
    <property type="entry name" value="PROKAR_LIPOPROTEIN"/>
    <property type="match status" value="1"/>
</dbReference>
<dbReference type="OrthoDB" id="2354757at2759"/>
<feature type="region of interest" description="Disordered" evidence="1">
    <location>
        <begin position="203"/>
        <end position="226"/>
    </location>
</feature>
<dbReference type="GO" id="GO:0032153">
    <property type="term" value="C:cell division site"/>
    <property type="evidence" value="ECO:0007669"/>
    <property type="project" value="TreeGrafter"/>
</dbReference>
<dbReference type="AlphaFoldDB" id="A0A177AD09"/>
<sequence length="226" mass="24373">MVLAFFRHLGSFLLFAACILLIITTITAPLIKNLAILRVDLENGGTVNFGTFGYCILTDSGNTCTNSHIGYSPVPLLDTLGAGDYGSASKNTADALTRVMVLHPVACGLAFLAFLASLGASIFGSLCAALISSVAWLVTLVVLITDFVAWGIVKKKVNDDGHGHARFEVGIWTLLAAFVVLFLATLMVLLTCCSGRREKKRAGGRKVEPDVDRPGRPVSRRWYQRR</sequence>
<evidence type="ECO:0000313" key="3">
    <source>
        <dbReference type="EMBL" id="OAF59947.1"/>
    </source>
</evidence>
<feature type="compositionally biased region" description="Basic and acidic residues" evidence="1">
    <location>
        <begin position="205"/>
        <end position="215"/>
    </location>
</feature>
<keyword evidence="2" id="KW-0812">Transmembrane</keyword>
<name>A0A177AD09_9PEZI</name>
<protein>
    <recommendedName>
        <fullName evidence="4">Pali-domain-containing protein</fullName>
    </recommendedName>
</protein>
<evidence type="ECO:0008006" key="4">
    <source>
        <dbReference type="Google" id="ProtNLM"/>
    </source>
</evidence>
<dbReference type="InterPro" id="IPR051380">
    <property type="entry name" value="pH-response_reg_palI/RIM9"/>
</dbReference>
<dbReference type="eggNOG" id="ENOG502S0K3">
    <property type="taxonomic scope" value="Eukaryota"/>
</dbReference>
<dbReference type="Pfam" id="PF06687">
    <property type="entry name" value="SUR7"/>
    <property type="match status" value="1"/>
</dbReference>
<dbReference type="GO" id="GO:0005886">
    <property type="term" value="C:plasma membrane"/>
    <property type="evidence" value="ECO:0007669"/>
    <property type="project" value="InterPro"/>
</dbReference>
<dbReference type="PANTHER" id="PTHR28013">
    <property type="entry name" value="PROTEIN DCV1-RELATED"/>
    <property type="match status" value="1"/>
</dbReference>
<dbReference type="Proteomes" id="UP000077154">
    <property type="component" value="Unassembled WGS sequence"/>
</dbReference>
<dbReference type="RefSeq" id="XP_024325229.1">
    <property type="nucleotide sequence ID" value="XM_024466851.1"/>
</dbReference>
<gene>
    <name evidence="3" type="ORF">VC83_03203</name>
</gene>
<reference evidence="3" key="1">
    <citation type="submission" date="2016-03" db="EMBL/GenBank/DDBJ databases">
        <title>Updated assembly of Pseudogymnoascus destructans, the fungus causing white-nose syndrome of bats.</title>
        <authorList>
            <person name="Palmer J.M."/>
            <person name="Drees K.P."/>
            <person name="Foster J.T."/>
            <person name="Lindner D.L."/>
        </authorList>
    </citation>
    <scope>NUCLEOTIDE SEQUENCE [LARGE SCALE GENOMIC DNA]</scope>
    <source>
        <strain evidence="3">20631-21</strain>
    </source>
</reference>
<evidence type="ECO:0000256" key="1">
    <source>
        <dbReference type="SAM" id="MobiDB-lite"/>
    </source>
</evidence>
<feature type="transmembrane region" description="Helical" evidence="2">
    <location>
        <begin position="101"/>
        <end position="123"/>
    </location>
</feature>
<keyword evidence="2" id="KW-1133">Transmembrane helix</keyword>
<dbReference type="InterPro" id="IPR009571">
    <property type="entry name" value="SUR7/Rim9-like_fungi"/>
</dbReference>
<keyword evidence="2" id="KW-0472">Membrane</keyword>
<dbReference type="EMBL" id="KV441392">
    <property type="protein sequence ID" value="OAF59947.1"/>
    <property type="molecule type" value="Genomic_DNA"/>
</dbReference>
<accession>A0A177AD09</accession>
<organism evidence="3">
    <name type="scientific">Pseudogymnoascus destructans</name>
    <dbReference type="NCBI Taxonomy" id="655981"/>
    <lineage>
        <taxon>Eukaryota</taxon>
        <taxon>Fungi</taxon>
        <taxon>Dikarya</taxon>
        <taxon>Ascomycota</taxon>
        <taxon>Pezizomycotina</taxon>
        <taxon>Leotiomycetes</taxon>
        <taxon>Thelebolales</taxon>
        <taxon>Thelebolaceae</taxon>
        <taxon>Pseudogymnoascus</taxon>
    </lineage>
</organism>